<name>A0A0C2ND85_THEKT</name>
<keyword evidence="2" id="KW-1185">Reference proteome</keyword>
<reference evidence="1 2" key="1">
    <citation type="journal article" date="2014" name="Genome Biol. Evol.">
        <title>The genome of the myxosporean Thelohanellus kitauei shows adaptations to nutrient acquisition within its fish host.</title>
        <authorList>
            <person name="Yang Y."/>
            <person name="Xiong J."/>
            <person name="Zhou Z."/>
            <person name="Huo F."/>
            <person name="Miao W."/>
            <person name="Ran C."/>
            <person name="Liu Y."/>
            <person name="Zhang J."/>
            <person name="Feng J."/>
            <person name="Wang M."/>
            <person name="Wang M."/>
            <person name="Wang L."/>
            <person name="Yao B."/>
        </authorList>
    </citation>
    <scope>NUCLEOTIDE SEQUENCE [LARGE SCALE GENOMIC DNA]</scope>
    <source>
        <strain evidence="1">Wuqing</strain>
    </source>
</reference>
<organism evidence="1 2">
    <name type="scientific">Thelohanellus kitauei</name>
    <name type="common">Myxosporean</name>
    <dbReference type="NCBI Taxonomy" id="669202"/>
    <lineage>
        <taxon>Eukaryota</taxon>
        <taxon>Metazoa</taxon>
        <taxon>Cnidaria</taxon>
        <taxon>Myxozoa</taxon>
        <taxon>Myxosporea</taxon>
        <taxon>Bivalvulida</taxon>
        <taxon>Platysporina</taxon>
        <taxon>Myxobolidae</taxon>
        <taxon>Thelohanellus</taxon>
    </lineage>
</organism>
<gene>
    <name evidence="1" type="ORF">RF11_05735</name>
</gene>
<dbReference type="EMBL" id="JWZT01000477">
    <property type="protein sequence ID" value="KII74260.1"/>
    <property type="molecule type" value="Genomic_DNA"/>
</dbReference>
<sequence>MLDQRGHYLPNPKFNEYSLTMKMTEDRQFAYDVNNKVMYLYVLRWVWCYEEKNGSFTHDPHALYRLGFHVVSMAHDYSKSLLFLLDNYTRLFVISLQDNYIKLLTRDVTSFQFHMDIM</sequence>
<evidence type="ECO:0000313" key="2">
    <source>
        <dbReference type="Proteomes" id="UP000031668"/>
    </source>
</evidence>
<accession>A0A0C2ND85</accession>
<dbReference type="AlphaFoldDB" id="A0A0C2ND85"/>
<proteinExistence type="predicted"/>
<dbReference type="Proteomes" id="UP000031668">
    <property type="component" value="Unassembled WGS sequence"/>
</dbReference>
<evidence type="ECO:0000313" key="1">
    <source>
        <dbReference type="EMBL" id="KII74260.1"/>
    </source>
</evidence>
<comment type="caution">
    <text evidence="1">The sequence shown here is derived from an EMBL/GenBank/DDBJ whole genome shotgun (WGS) entry which is preliminary data.</text>
</comment>
<protein>
    <submittedName>
        <fullName evidence="1">Uncharacterized protein</fullName>
    </submittedName>
</protein>